<keyword evidence="3" id="KW-1185">Reference proteome</keyword>
<dbReference type="Proteomes" id="UP001139103">
    <property type="component" value="Unassembled WGS sequence"/>
</dbReference>
<sequence>MHAHPGASSELRAIVAWAISEAEMSCEYGVPSDDLSDASKLADAAHEILQDLDDALPAMTAAVACWVAKAAQYPDKVSASSSYGASAAVQRYLGETREVQADFRRLTEFSQAQDWTDRSPVSSTTFPPLPPFDLEEKLARQKRSSTTE</sequence>
<name>A0A9X1SGV0_9BACT</name>
<gene>
    <name evidence="2" type="ORF">LOC68_19310</name>
</gene>
<evidence type="ECO:0000313" key="2">
    <source>
        <dbReference type="EMBL" id="MCC9630550.1"/>
    </source>
</evidence>
<proteinExistence type="predicted"/>
<dbReference type="AlphaFoldDB" id="A0A9X1SGV0"/>
<organism evidence="2 3">
    <name type="scientific">Blastopirellula sediminis</name>
    <dbReference type="NCBI Taxonomy" id="2894196"/>
    <lineage>
        <taxon>Bacteria</taxon>
        <taxon>Pseudomonadati</taxon>
        <taxon>Planctomycetota</taxon>
        <taxon>Planctomycetia</taxon>
        <taxon>Pirellulales</taxon>
        <taxon>Pirellulaceae</taxon>
        <taxon>Blastopirellula</taxon>
    </lineage>
</organism>
<dbReference type="EMBL" id="JAJKFT010000010">
    <property type="protein sequence ID" value="MCC9630550.1"/>
    <property type="molecule type" value="Genomic_DNA"/>
</dbReference>
<dbReference type="RefSeq" id="WP_230221779.1">
    <property type="nucleotide sequence ID" value="NZ_JAJKFT010000010.1"/>
</dbReference>
<feature type="region of interest" description="Disordered" evidence="1">
    <location>
        <begin position="113"/>
        <end position="148"/>
    </location>
</feature>
<protein>
    <submittedName>
        <fullName evidence="2">Uncharacterized protein</fullName>
    </submittedName>
</protein>
<accession>A0A9X1SGV0</accession>
<feature type="compositionally biased region" description="Polar residues" evidence="1">
    <location>
        <begin position="113"/>
        <end position="126"/>
    </location>
</feature>
<reference evidence="2" key="1">
    <citation type="submission" date="2021-11" db="EMBL/GenBank/DDBJ databases">
        <title>Genome sequence.</title>
        <authorList>
            <person name="Sun Q."/>
        </authorList>
    </citation>
    <scope>NUCLEOTIDE SEQUENCE</scope>
    <source>
        <strain evidence="2">JC732</strain>
    </source>
</reference>
<evidence type="ECO:0000256" key="1">
    <source>
        <dbReference type="SAM" id="MobiDB-lite"/>
    </source>
</evidence>
<comment type="caution">
    <text evidence="2">The sequence shown here is derived from an EMBL/GenBank/DDBJ whole genome shotgun (WGS) entry which is preliminary data.</text>
</comment>
<evidence type="ECO:0000313" key="3">
    <source>
        <dbReference type="Proteomes" id="UP001139103"/>
    </source>
</evidence>